<keyword evidence="3" id="KW-1185">Reference proteome</keyword>
<dbReference type="PATRIC" id="fig|1158607.3.peg.1941"/>
<keyword evidence="1" id="KW-0812">Transmembrane</keyword>
<evidence type="ECO:0000313" key="3">
    <source>
        <dbReference type="Proteomes" id="UP000013782"/>
    </source>
</evidence>
<organism evidence="2 3">
    <name type="scientific">Enterococcus pallens ATCC BAA-351</name>
    <dbReference type="NCBI Taxonomy" id="1158607"/>
    <lineage>
        <taxon>Bacteria</taxon>
        <taxon>Bacillati</taxon>
        <taxon>Bacillota</taxon>
        <taxon>Bacilli</taxon>
        <taxon>Lactobacillales</taxon>
        <taxon>Enterococcaceae</taxon>
        <taxon>Enterococcus</taxon>
    </lineage>
</organism>
<dbReference type="HOGENOM" id="CLU_191367_1_0_9"/>
<keyword evidence="1" id="KW-1133">Transmembrane helix</keyword>
<name>R2SFW0_9ENTE</name>
<proteinExistence type="predicted"/>
<feature type="transmembrane region" description="Helical" evidence="1">
    <location>
        <begin position="14"/>
        <end position="36"/>
    </location>
</feature>
<evidence type="ECO:0000256" key="1">
    <source>
        <dbReference type="SAM" id="Phobius"/>
    </source>
</evidence>
<comment type="caution">
    <text evidence="2">The sequence shown here is derived from an EMBL/GenBank/DDBJ whole genome shotgun (WGS) entry which is preliminary data.</text>
</comment>
<accession>R2SFW0</accession>
<dbReference type="Proteomes" id="UP000013782">
    <property type="component" value="Unassembled WGS sequence"/>
</dbReference>
<dbReference type="EMBL" id="AJAQ01000015">
    <property type="protein sequence ID" value="EOH94240.1"/>
    <property type="molecule type" value="Genomic_DNA"/>
</dbReference>
<sequence>MPQITNGSIKLERILYRIIFIFALITLALRLLYYFAFQDKFLDFNTCTGIVLLVYSYDNIFIKNKS</sequence>
<evidence type="ECO:0000313" key="2">
    <source>
        <dbReference type="EMBL" id="EOH94240.1"/>
    </source>
</evidence>
<reference evidence="2 3" key="1">
    <citation type="submission" date="2013-02" db="EMBL/GenBank/DDBJ databases">
        <title>The Genome Sequence of Enterococcus pallens BAA-351.</title>
        <authorList>
            <consortium name="The Broad Institute Genome Sequencing Platform"/>
            <consortium name="The Broad Institute Genome Sequencing Center for Infectious Disease"/>
            <person name="Earl A.M."/>
            <person name="Gilmore M.S."/>
            <person name="Lebreton F."/>
            <person name="Walker B."/>
            <person name="Young S.K."/>
            <person name="Zeng Q."/>
            <person name="Gargeya S."/>
            <person name="Fitzgerald M."/>
            <person name="Haas B."/>
            <person name="Abouelleil A."/>
            <person name="Alvarado L."/>
            <person name="Arachchi H.M."/>
            <person name="Berlin A.M."/>
            <person name="Chapman S.B."/>
            <person name="Dewar J."/>
            <person name="Goldberg J."/>
            <person name="Griggs A."/>
            <person name="Gujja S."/>
            <person name="Hansen M."/>
            <person name="Howarth C."/>
            <person name="Imamovic A."/>
            <person name="Larimer J."/>
            <person name="McCowan C."/>
            <person name="Murphy C."/>
            <person name="Neiman D."/>
            <person name="Pearson M."/>
            <person name="Priest M."/>
            <person name="Roberts A."/>
            <person name="Saif S."/>
            <person name="Shea T."/>
            <person name="Sisk P."/>
            <person name="Sykes S."/>
            <person name="Wortman J."/>
            <person name="Nusbaum C."/>
            <person name="Birren B."/>
        </authorList>
    </citation>
    <scope>NUCLEOTIDE SEQUENCE [LARGE SCALE GENOMIC DNA]</scope>
    <source>
        <strain evidence="2 3">ATCC BAA-351</strain>
    </source>
</reference>
<keyword evidence="1" id="KW-0472">Membrane</keyword>
<protein>
    <submittedName>
        <fullName evidence="2">Uncharacterized protein</fullName>
    </submittedName>
</protein>
<gene>
    <name evidence="2" type="ORF">UAU_01975</name>
</gene>
<dbReference type="AlphaFoldDB" id="R2SFW0"/>